<reference evidence="1 2" key="1">
    <citation type="journal article" date="2020" name="Cell Host Microbe">
        <title>Functional and Genomic Variation between Human-Derived Isolates of Lachnospiraceae Reveals Inter- and Intra-Species Diversity.</title>
        <authorList>
            <person name="Sorbara M.T."/>
            <person name="Littmann E.R."/>
            <person name="Fontana E."/>
            <person name="Moody T.U."/>
            <person name="Kohout C.E."/>
            <person name="Gjonbalaj M."/>
            <person name="Eaton V."/>
            <person name="Seok R."/>
            <person name="Leiner I.M."/>
            <person name="Pamer E.G."/>
        </authorList>
    </citation>
    <scope>NUCLEOTIDE SEQUENCE [LARGE SCALE GENOMIC DNA]</scope>
    <source>
        <strain evidence="1 2">MSK.1.17</strain>
    </source>
</reference>
<comment type="caution">
    <text evidence="1">The sequence shown here is derived from an EMBL/GenBank/DDBJ whole genome shotgun (WGS) entry which is preliminary data.</text>
</comment>
<accession>A0ABX2HVZ4</accession>
<keyword evidence="2" id="KW-1185">Reference proteome</keyword>
<name>A0ABX2HVZ4_9FIRM</name>
<evidence type="ECO:0000313" key="2">
    <source>
        <dbReference type="Proteomes" id="UP000669239"/>
    </source>
</evidence>
<evidence type="ECO:0000313" key="1">
    <source>
        <dbReference type="EMBL" id="NSJ52238.1"/>
    </source>
</evidence>
<gene>
    <name evidence="1" type="ORF">G5B36_26655</name>
</gene>
<dbReference type="EMBL" id="JAAITT010000062">
    <property type="protein sequence ID" value="NSJ52238.1"/>
    <property type="molecule type" value="Genomic_DNA"/>
</dbReference>
<dbReference type="Proteomes" id="UP000669239">
    <property type="component" value="Unassembled WGS sequence"/>
</dbReference>
<dbReference type="RefSeq" id="WP_165643125.1">
    <property type="nucleotide sequence ID" value="NZ_JAAITT010000062.1"/>
</dbReference>
<proteinExistence type="predicted"/>
<sequence>MNQDKLDSTIKNISDKIDHECNNHTGNGKEIFMLSRALAELVSVRASLPTN</sequence>
<organism evidence="1 2">
    <name type="scientific">Enterocloster aldenensis</name>
    <dbReference type="NCBI Taxonomy" id="358742"/>
    <lineage>
        <taxon>Bacteria</taxon>
        <taxon>Bacillati</taxon>
        <taxon>Bacillota</taxon>
        <taxon>Clostridia</taxon>
        <taxon>Lachnospirales</taxon>
        <taxon>Lachnospiraceae</taxon>
        <taxon>Enterocloster</taxon>
    </lineage>
</organism>
<protein>
    <submittedName>
        <fullName evidence="1">Uncharacterized protein</fullName>
    </submittedName>
</protein>